<organism evidence="2 3">
    <name type="scientific">Candidatus Portnoybacteria bacterium RBG_13_40_8</name>
    <dbReference type="NCBI Taxonomy" id="1801990"/>
    <lineage>
        <taxon>Bacteria</taxon>
        <taxon>Candidatus Portnoyibacteriota</taxon>
    </lineage>
</organism>
<evidence type="ECO:0000313" key="2">
    <source>
        <dbReference type="EMBL" id="OGZ33137.1"/>
    </source>
</evidence>
<dbReference type="Proteomes" id="UP000177810">
    <property type="component" value="Unassembled WGS sequence"/>
</dbReference>
<accession>A0A1G2F5D1</accession>
<evidence type="ECO:0000313" key="3">
    <source>
        <dbReference type="Proteomes" id="UP000177810"/>
    </source>
</evidence>
<comment type="caution">
    <text evidence="2">The sequence shown here is derived from an EMBL/GenBank/DDBJ whole genome shotgun (WGS) entry which is preliminary data.</text>
</comment>
<sequence length="106" mass="12548">MIKQELIREIREKIEGDCAIFMFLAIVSFVLWWIYLLLFFFTGKAKALALSIWVPLINFPLNVLYCFAVILVATIILVVVFAPLVWIMQKREKRFLGELEEIEQFY</sequence>
<keyword evidence="1" id="KW-1133">Transmembrane helix</keyword>
<protein>
    <submittedName>
        <fullName evidence="2">Uncharacterized protein</fullName>
    </submittedName>
</protein>
<dbReference type="AlphaFoldDB" id="A0A1G2F5D1"/>
<name>A0A1G2F5D1_9BACT</name>
<keyword evidence="1" id="KW-0472">Membrane</keyword>
<dbReference type="EMBL" id="MHMT01000004">
    <property type="protein sequence ID" value="OGZ33137.1"/>
    <property type="molecule type" value="Genomic_DNA"/>
</dbReference>
<feature type="transmembrane region" description="Helical" evidence="1">
    <location>
        <begin position="20"/>
        <end position="42"/>
    </location>
</feature>
<reference evidence="2 3" key="1">
    <citation type="journal article" date="2016" name="Nat. Commun.">
        <title>Thousands of microbial genomes shed light on interconnected biogeochemical processes in an aquifer system.</title>
        <authorList>
            <person name="Anantharaman K."/>
            <person name="Brown C.T."/>
            <person name="Hug L.A."/>
            <person name="Sharon I."/>
            <person name="Castelle C.J."/>
            <person name="Probst A.J."/>
            <person name="Thomas B.C."/>
            <person name="Singh A."/>
            <person name="Wilkins M.J."/>
            <person name="Karaoz U."/>
            <person name="Brodie E.L."/>
            <person name="Williams K.H."/>
            <person name="Hubbard S.S."/>
            <person name="Banfield J.F."/>
        </authorList>
    </citation>
    <scope>NUCLEOTIDE SEQUENCE [LARGE SCALE GENOMIC DNA]</scope>
</reference>
<gene>
    <name evidence="2" type="ORF">A2V69_01830</name>
</gene>
<keyword evidence="1" id="KW-0812">Transmembrane</keyword>
<evidence type="ECO:0000256" key="1">
    <source>
        <dbReference type="SAM" id="Phobius"/>
    </source>
</evidence>
<proteinExistence type="predicted"/>
<feature type="transmembrane region" description="Helical" evidence="1">
    <location>
        <begin position="62"/>
        <end position="87"/>
    </location>
</feature>
<dbReference type="STRING" id="1801990.A2V69_01830"/>